<sequence>MITKTKKHQNKKTQLGFTLVEVVVAIGIFSLASVIISTVYFNTNNLHQQTANFQRLQNEGRYLVEKIAREVRAREITYPIDSPPPQNHLEFLKDEFGDQVSIKKINGNLEYMVNDQTAQLNAEDVEVVDLQFYVYPSQGNKWGEDPQSNIQPRVTLLMKLKNKAVNPKHEREITIQTTISSKVYKR</sequence>
<name>A0A1G1YGE4_9BACT</name>
<keyword evidence="1" id="KW-1133">Transmembrane helix</keyword>
<feature type="transmembrane region" description="Helical" evidence="1">
    <location>
        <begin position="20"/>
        <end position="41"/>
    </location>
</feature>
<keyword evidence="1" id="KW-0812">Transmembrane</keyword>
<gene>
    <name evidence="2" type="ORF">A3A02_04545</name>
</gene>
<evidence type="ECO:0000256" key="1">
    <source>
        <dbReference type="SAM" id="Phobius"/>
    </source>
</evidence>
<evidence type="ECO:0008006" key="4">
    <source>
        <dbReference type="Google" id="ProtNLM"/>
    </source>
</evidence>
<organism evidence="2 3">
    <name type="scientific">Candidatus Buchananbacteria bacterium RIFCSPLOWO2_01_FULL_39_33</name>
    <dbReference type="NCBI Taxonomy" id="1797543"/>
    <lineage>
        <taxon>Bacteria</taxon>
        <taxon>Candidatus Buchananiibacteriota</taxon>
    </lineage>
</organism>
<proteinExistence type="predicted"/>
<reference evidence="2 3" key="1">
    <citation type="journal article" date="2016" name="Nat. Commun.">
        <title>Thousands of microbial genomes shed light on interconnected biogeochemical processes in an aquifer system.</title>
        <authorList>
            <person name="Anantharaman K."/>
            <person name="Brown C.T."/>
            <person name="Hug L.A."/>
            <person name="Sharon I."/>
            <person name="Castelle C.J."/>
            <person name="Probst A.J."/>
            <person name="Thomas B.C."/>
            <person name="Singh A."/>
            <person name="Wilkins M.J."/>
            <person name="Karaoz U."/>
            <person name="Brodie E.L."/>
            <person name="Williams K.H."/>
            <person name="Hubbard S.S."/>
            <person name="Banfield J.F."/>
        </authorList>
    </citation>
    <scope>NUCLEOTIDE SEQUENCE [LARGE SCALE GENOMIC DNA]</scope>
</reference>
<dbReference type="EMBL" id="MHIM01000036">
    <property type="protein sequence ID" value="OGY51428.1"/>
    <property type="molecule type" value="Genomic_DNA"/>
</dbReference>
<dbReference type="InterPro" id="IPR012902">
    <property type="entry name" value="N_methyl_site"/>
</dbReference>
<accession>A0A1G1YGE4</accession>
<evidence type="ECO:0000313" key="3">
    <source>
        <dbReference type="Proteomes" id="UP000177376"/>
    </source>
</evidence>
<dbReference type="Proteomes" id="UP000177376">
    <property type="component" value="Unassembled WGS sequence"/>
</dbReference>
<dbReference type="AlphaFoldDB" id="A0A1G1YGE4"/>
<protein>
    <recommendedName>
        <fullName evidence="4">Type II secretion system protein J</fullName>
    </recommendedName>
</protein>
<dbReference type="Pfam" id="PF07963">
    <property type="entry name" value="N_methyl"/>
    <property type="match status" value="1"/>
</dbReference>
<evidence type="ECO:0000313" key="2">
    <source>
        <dbReference type="EMBL" id="OGY51428.1"/>
    </source>
</evidence>
<dbReference type="NCBIfam" id="TIGR02532">
    <property type="entry name" value="IV_pilin_GFxxxE"/>
    <property type="match status" value="1"/>
</dbReference>
<keyword evidence="1" id="KW-0472">Membrane</keyword>
<comment type="caution">
    <text evidence="2">The sequence shown here is derived from an EMBL/GenBank/DDBJ whole genome shotgun (WGS) entry which is preliminary data.</text>
</comment>